<accession>A0A1Z3HTX4</accession>
<dbReference type="EMBL" id="CP021983">
    <property type="protein sequence ID" value="ASC73716.1"/>
    <property type="molecule type" value="Genomic_DNA"/>
</dbReference>
<name>A0A1Z3HTX4_9CYAN</name>
<protein>
    <recommendedName>
        <fullName evidence="3">Sulfur reduction protein DsrE</fullName>
    </recommendedName>
</protein>
<evidence type="ECO:0000313" key="2">
    <source>
        <dbReference type="Proteomes" id="UP000191901"/>
    </source>
</evidence>
<dbReference type="NCBIfam" id="NF040913">
    <property type="entry name" value="DsrE_rel_ELSE"/>
    <property type="match status" value="1"/>
</dbReference>
<proteinExistence type="predicted"/>
<dbReference type="AlphaFoldDB" id="A0A1Z3HTX4"/>
<dbReference type="InterPro" id="IPR027396">
    <property type="entry name" value="DsrEFH-like"/>
</dbReference>
<reference evidence="1 2" key="1">
    <citation type="journal article" date="2016" name="Biochim. Biophys. Acta">
        <title>Characterization of red-shifted phycobilisomes isolated from the chlorophyll f-containing cyanobacterium Halomicronema hongdechloris.</title>
        <authorList>
            <person name="Li Y."/>
            <person name="Lin Y."/>
            <person name="Garvey C.J."/>
            <person name="Birch D."/>
            <person name="Corkery R.W."/>
            <person name="Loughlin P.C."/>
            <person name="Scheer H."/>
            <person name="Willows R.D."/>
            <person name="Chen M."/>
        </authorList>
    </citation>
    <scope>NUCLEOTIDE SEQUENCE [LARGE SCALE GENOMIC DNA]</scope>
    <source>
        <strain evidence="1 2">C2206</strain>
    </source>
</reference>
<dbReference type="OrthoDB" id="9793300at2"/>
<evidence type="ECO:0008006" key="3">
    <source>
        <dbReference type="Google" id="ProtNLM"/>
    </source>
</evidence>
<dbReference type="SUPFAM" id="SSF75169">
    <property type="entry name" value="DsrEFH-like"/>
    <property type="match status" value="1"/>
</dbReference>
<sequence length="133" mass="14702">MKVAYVFTHPRGGTYKLGQMILPQLEMGVHGVEVVGMFFFDENCFVLRKGDPIGERLAKVAEKRNILLMMCDLCALERNLAEGEPRWCNPDGTGRKEPGKCIVKDVVEGVTVGCFPDLYTALSGNPPDQVITL</sequence>
<dbReference type="Proteomes" id="UP000191901">
    <property type="component" value="Chromosome"/>
</dbReference>
<gene>
    <name evidence="1" type="ORF">XM38_046880</name>
</gene>
<dbReference type="STRING" id="1641165.XM38_17840"/>
<organism evidence="1 2">
    <name type="scientific">Halomicronema hongdechloris C2206</name>
    <dbReference type="NCBI Taxonomy" id="1641165"/>
    <lineage>
        <taxon>Bacteria</taxon>
        <taxon>Bacillati</taxon>
        <taxon>Cyanobacteriota</taxon>
        <taxon>Cyanophyceae</taxon>
        <taxon>Nodosilineales</taxon>
        <taxon>Nodosilineaceae</taxon>
        <taxon>Halomicronema</taxon>
    </lineage>
</organism>
<keyword evidence="2" id="KW-1185">Reference proteome</keyword>
<evidence type="ECO:0000313" key="1">
    <source>
        <dbReference type="EMBL" id="ASC73716.1"/>
    </source>
</evidence>
<dbReference type="KEGG" id="hhg:XM38_046880"/>
<dbReference type="RefSeq" id="WP_080811403.1">
    <property type="nucleotide sequence ID" value="NZ_CP021983.2"/>
</dbReference>